<sequence length="336" mass="36119">MGRSHPDHQTVLDAVGLACRAPSVHNTQPWRWLLGDRSVHLMADWTRQVPATDPDGRDLLVSCGAALHHLRVAFAALGWDTETVLAPNPADPDHLAAVEPHRHTPDDDEVALAAAVTRRRTDRRRYSSWPVPDGHIDLLVEHAAAHDVVAVPVTDPFDRHRLAQAIAMAAIAQEDDPAYRAELAVWAGRGRGSHEGVPAADTPRWPVTHDGIRMREFPGGTLTVAPTGETDAAQLLVLATADDSVVSRLRAGQAASAILLAATGLRLATCPLSQPLEVPESRALIQERVLGGQGVPQLVLRVGYAPTSAEPLPPSPRRPVDEVTAYLPGFAPRRPS</sequence>
<gene>
    <name evidence="2" type="ORF">SAMN05216174_101518</name>
</gene>
<proteinExistence type="predicted"/>
<dbReference type="GO" id="GO:0016491">
    <property type="term" value="F:oxidoreductase activity"/>
    <property type="evidence" value="ECO:0007669"/>
    <property type="project" value="InterPro"/>
</dbReference>
<evidence type="ECO:0000313" key="3">
    <source>
        <dbReference type="Proteomes" id="UP000199501"/>
    </source>
</evidence>
<keyword evidence="3" id="KW-1185">Reference proteome</keyword>
<dbReference type="PANTHER" id="PTHR23026">
    <property type="entry name" value="NADPH NITROREDUCTASE"/>
    <property type="match status" value="1"/>
</dbReference>
<evidence type="ECO:0000259" key="1">
    <source>
        <dbReference type="Pfam" id="PF00881"/>
    </source>
</evidence>
<organism evidence="2 3">
    <name type="scientific">Actinokineospora iranica</name>
    <dbReference type="NCBI Taxonomy" id="1271860"/>
    <lineage>
        <taxon>Bacteria</taxon>
        <taxon>Bacillati</taxon>
        <taxon>Actinomycetota</taxon>
        <taxon>Actinomycetes</taxon>
        <taxon>Pseudonocardiales</taxon>
        <taxon>Pseudonocardiaceae</taxon>
        <taxon>Actinokineospora</taxon>
    </lineage>
</organism>
<feature type="domain" description="Nitroreductase" evidence="1">
    <location>
        <begin position="117"/>
        <end position="304"/>
    </location>
</feature>
<dbReference type="Pfam" id="PF00881">
    <property type="entry name" value="Nitroreductase"/>
    <property type="match status" value="1"/>
</dbReference>
<reference evidence="3" key="1">
    <citation type="submission" date="2016-10" db="EMBL/GenBank/DDBJ databases">
        <authorList>
            <person name="Varghese N."/>
            <person name="Submissions S."/>
        </authorList>
    </citation>
    <scope>NUCLEOTIDE SEQUENCE [LARGE SCALE GENOMIC DNA]</scope>
    <source>
        <strain evidence="3">IBRC-M 10403</strain>
    </source>
</reference>
<dbReference type="AlphaFoldDB" id="A0A1G6JQW6"/>
<dbReference type="OrthoDB" id="8156917at2"/>
<dbReference type="InterPro" id="IPR050627">
    <property type="entry name" value="Nitroreductase/BluB"/>
</dbReference>
<protein>
    <submittedName>
        <fullName evidence="2">Nitroreductase</fullName>
    </submittedName>
</protein>
<accession>A0A1G6JQW6</accession>
<dbReference type="Proteomes" id="UP000199501">
    <property type="component" value="Unassembled WGS sequence"/>
</dbReference>
<dbReference type="InterPro" id="IPR000415">
    <property type="entry name" value="Nitroreductase-like"/>
</dbReference>
<dbReference type="Gene3D" id="3.40.109.10">
    <property type="entry name" value="NADH Oxidase"/>
    <property type="match status" value="1"/>
</dbReference>
<dbReference type="SUPFAM" id="SSF55469">
    <property type="entry name" value="FMN-dependent nitroreductase-like"/>
    <property type="match status" value="2"/>
</dbReference>
<name>A0A1G6JQW6_9PSEU</name>
<evidence type="ECO:0000313" key="2">
    <source>
        <dbReference type="EMBL" id="SDC21068.1"/>
    </source>
</evidence>
<dbReference type="NCBIfam" id="NF047509">
    <property type="entry name" value="Rv3131_FMN_oxido"/>
    <property type="match status" value="1"/>
</dbReference>
<dbReference type="PANTHER" id="PTHR23026:SF123">
    <property type="entry name" value="NAD(P)H NITROREDUCTASE RV3131-RELATED"/>
    <property type="match status" value="1"/>
</dbReference>
<dbReference type="RefSeq" id="WP_091447766.1">
    <property type="nucleotide sequence ID" value="NZ_FMZZ01000001.1"/>
</dbReference>
<dbReference type="STRING" id="1271860.SAMN05216174_101518"/>
<dbReference type="InterPro" id="IPR029479">
    <property type="entry name" value="Nitroreductase"/>
</dbReference>
<dbReference type="EMBL" id="FMZZ01000001">
    <property type="protein sequence ID" value="SDC21068.1"/>
    <property type="molecule type" value="Genomic_DNA"/>
</dbReference>